<evidence type="ECO:0000313" key="1">
    <source>
        <dbReference type="EMBL" id="EHD15011.1"/>
    </source>
</evidence>
<sequence length="115" mass="11850">MHAAEQQGYNMDNIFITGHSLGSSVVSYVGQQTGLAGVAFESTGIPSSFTAKGTGDNFVNVVNYGDPWAEYASDTAGNSAIVQALPAGASGDFNHYGKVVTVGDKAVQKAFLPVC</sequence>
<keyword evidence="1" id="KW-0378">Hydrolase</keyword>
<organism evidence="1 2">
    <name type="scientific">Commensalibacter intestini A911</name>
    <dbReference type="NCBI Taxonomy" id="1088868"/>
    <lineage>
        <taxon>Bacteria</taxon>
        <taxon>Pseudomonadati</taxon>
        <taxon>Pseudomonadota</taxon>
        <taxon>Alphaproteobacteria</taxon>
        <taxon>Acetobacterales</taxon>
        <taxon>Acetobacteraceae</taxon>
    </lineage>
</organism>
<dbReference type="InterPro" id="IPR029058">
    <property type="entry name" value="AB_hydrolase_fold"/>
</dbReference>
<dbReference type="GO" id="GO:0004806">
    <property type="term" value="F:triacylglycerol lipase activity"/>
    <property type="evidence" value="ECO:0007669"/>
    <property type="project" value="UniProtKB-EC"/>
</dbReference>
<gene>
    <name evidence="1" type="ORF">CIN_00650</name>
</gene>
<proteinExistence type="predicted"/>
<evidence type="ECO:0000313" key="2">
    <source>
        <dbReference type="Proteomes" id="UP000005939"/>
    </source>
</evidence>
<dbReference type="AlphaFoldDB" id="G6EXG9"/>
<dbReference type="EC" id="3.1.1.3" evidence="1"/>
<dbReference type="SUPFAM" id="SSF53474">
    <property type="entry name" value="alpha/beta-Hydrolases"/>
    <property type="match status" value="1"/>
</dbReference>
<reference evidence="1 2" key="1">
    <citation type="submission" date="2011-10" db="EMBL/GenBank/DDBJ databases">
        <title>Genome Sequence of Commensalibacter intestini A911, isolated from Drosophila gut.</title>
        <authorList>
            <person name="Lee W.-J."/>
            <person name="Kim E.-K."/>
        </authorList>
    </citation>
    <scope>NUCLEOTIDE SEQUENCE [LARGE SCALE GENOMIC DNA]</scope>
    <source>
        <strain evidence="1 2">A911</strain>
    </source>
</reference>
<dbReference type="STRING" id="1088868.CIN_00650"/>
<name>G6EXG9_9PROT</name>
<protein>
    <submittedName>
        <fullName evidence="1">Putative lipase essential for disintegration of autophagic bodies inside the vacuole</fullName>
        <ecNumber evidence="1">3.1.1.3</ecNumber>
    </submittedName>
</protein>
<dbReference type="EMBL" id="AGFR01000002">
    <property type="protein sequence ID" value="EHD15011.1"/>
    <property type="molecule type" value="Genomic_DNA"/>
</dbReference>
<accession>G6EXG9</accession>
<comment type="caution">
    <text evidence="1">The sequence shown here is derived from an EMBL/GenBank/DDBJ whole genome shotgun (WGS) entry which is preliminary data.</text>
</comment>
<dbReference type="Proteomes" id="UP000005939">
    <property type="component" value="Unassembled WGS sequence"/>
</dbReference>